<dbReference type="RefSeq" id="XP_024583290.1">
    <property type="nucleotide sequence ID" value="XM_024717830.1"/>
</dbReference>
<dbReference type="GeneID" id="36398646"/>
<protein>
    <submittedName>
        <fullName evidence="1">Uncharacterized protein</fullName>
    </submittedName>
</protein>
<proteinExistence type="predicted"/>
<dbReference type="AlphaFoldDB" id="A0A0P1AZM9"/>
<organism evidence="1 2">
    <name type="scientific">Plasmopara halstedii</name>
    <name type="common">Downy mildew of sunflower</name>
    <dbReference type="NCBI Taxonomy" id="4781"/>
    <lineage>
        <taxon>Eukaryota</taxon>
        <taxon>Sar</taxon>
        <taxon>Stramenopiles</taxon>
        <taxon>Oomycota</taxon>
        <taxon>Peronosporomycetes</taxon>
        <taxon>Peronosporales</taxon>
        <taxon>Peronosporaceae</taxon>
        <taxon>Plasmopara</taxon>
    </lineage>
</organism>
<reference evidence="2" key="1">
    <citation type="submission" date="2014-09" db="EMBL/GenBank/DDBJ databases">
        <authorList>
            <person name="Sharma Rahul"/>
            <person name="Thines Marco"/>
        </authorList>
    </citation>
    <scope>NUCLEOTIDE SEQUENCE [LARGE SCALE GENOMIC DNA]</scope>
</reference>
<keyword evidence="2" id="KW-1185">Reference proteome</keyword>
<dbReference type="Proteomes" id="UP000054928">
    <property type="component" value="Unassembled WGS sequence"/>
</dbReference>
<sequence>MKQELSARSRNNNSVDEYFSKKLESHSQDINDTKYGFMYPSLGGGGRGTG</sequence>
<dbReference type="EMBL" id="CCYD01002371">
    <property type="protein sequence ID" value="CEG46921.1"/>
    <property type="molecule type" value="Genomic_DNA"/>
</dbReference>
<accession>A0A0P1AZM9</accession>
<name>A0A0P1AZM9_PLAHL</name>
<evidence type="ECO:0000313" key="2">
    <source>
        <dbReference type="Proteomes" id="UP000054928"/>
    </source>
</evidence>
<evidence type="ECO:0000313" key="1">
    <source>
        <dbReference type="EMBL" id="CEG46921.1"/>
    </source>
</evidence>